<dbReference type="PROSITE" id="PS50966">
    <property type="entry name" value="ZF_SWIM"/>
    <property type="match status" value="1"/>
</dbReference>
<evidence type="ECO:0000313" key="5">
    <source>
        <dbReference type="Proteomes" id="UP000230607"/>
    </source>
</evidence>
<sequence length="447" mass="51784">MIDNSRNEKGIQILSEGSHIRKITKNHYSVDSQSQNKTYSIRKLQDSDTWTCDCPDFLYNLTRKDDKRCKHIISCQLLVNTVQNEKKIERVERAKICQRCYSSTIIRNGFRIVKNGTKRQRYSCLQCNYKFTLGENGFSKVSSDPKIITEALNLFLSGMSYRNIARHIKSVHDMSISHVAINRWMRKYMDIIKEYVETLNPLVSDVWSLDEMMLNVKDTQKTGKGFYDWVWTIIDPKTRFVIATEVSKKRKVEDARNIIAKGKKVSNPSYVITDSLNSYQQAIRTELDARKTAHIKTKSLSDGFQNRPIERYHNEIREKLKTRRGLGNDESAQKFAEAYMTYHNYVRPHEGLGNITPAEASGINLNLGHDKIKDLITKSVESKSNFAVQLGKRIDKVNIVNEKDSIKVTCKGWMEKQTWREINDILKLSGFNWLSNGKDSCWLKLLS</sequence>
<accession>A0A2H1FCH1</accession>
<protein>
    <recommendedName>
        <fullName evidence="6">Transposase</fullName>
    </recommendedName>
</protein>
<dbReference type="InterPro" id="IPR036397">
    <property type="entry name" value="RNaseH_sf"/>
</dbReference>
<gene>
    <name evidence="4" type="ORF">NCS_10269</name>
</gene>
<dbReference type="GO" id="GO:0003676">
    <property type="term" value="F:nucleic acid binding"/>
    <property type="evidence" value="ECO:0007669"/>
    <property type="project" value="InterPro"/>
</dbReference>
<organism evidence="4 5">
    <name type="scientific">Candidatus Nitrosotalea okcheonensis</name>
    <dbReference type="NCBI Taxonomy" id="1903276"/>
    <lineage>
        <taxon>Archaea</taxon>
        <taxon>Nitrososphaerota</taxon>
        <taxon>Nitrososphaeria</taxon>
        <taxon>Nitrosotaleales</taxon>
        <taxon>Nitrosotaleaceae</taxon>
        <taxon>Nitrosotalea</taxon>
    </lineage>
</organism>
<keyword evidence="5" id="KW-1185">Reference proteome</keyword>
<dbReference type="SUPFAM" id="SSF53098">
    <property type="entry name" value="Ribonuclease H-like"/>
    <property type="match status" value="1"/>
</dbReference>
<evidence type="ECO:0000256" key="1">
    <source>
        <dbReference type="PROSITE-ProRule" id="PRU00325"/>
    </source>
</evidence>
<dbReference type="Pfam" id="PF13610">
    <property type="entry name" value="DDE_Tnp_IS240"/>
    <property type="match status" value="1"/>
</dbReference>
<dbReference type="PANTHER" id="PTHR35528:SF3">
    <property type="entry name" value="BLL1675 PROTEIN"/>
    <property type="match status" value="1"/>
</dbReference>
<dbReference type="InterPro" id="IPR007527">
    <property type="entry name" value="Znf_SWIM"/>
</dbReference>
<keyword evidence="1" id="KW-0863">Zinc-finger</keyword>
<dbReference type="AlphaFoldDB" id="A0A2H1FCH1"/>
<dbReference type="InterPro" id="IPR012337">
    <property type="entry name" value="RNaseH-like_sf"/>
</dbReference>
<reference evidence="5" key="1">
    <citation type="submission" date="2017-03" db="EMBL/GenBank/DDBJ databases">
        <authorList>
            <person name="Herbold C."/>
        </authorList>
    </citation>
    <scope>NUCLEOTIDE SEQUENCE [LARGE SCALE GENOMIC DNA]</scope>
</reference>
<dbReference type="GO" id="GO:0015074">
    <property type="term" value="P:DNA integration"/>
    <property type="evidence" value="ECO:0007669"/>
    <property type="project" value="InterPro"/>
</dbReference>
<dbReference type="InterPro" id="IPR032874">
    <property type="entry name" value="DDE_dom"/>
</dbReference>
<dbReference type="PANTHER" id="PTHR35528">
    <property type="entry name" value="BLL1675 PROTEIN"/>
    <property type="match status" value="1"/>
</dbReference>
<dbReference type="PROSITE" id="PS50994">
    <property type="entry name" value="INTEGRASE"/>
    <property type="match status" value="1"/>
</dbReference>
<dbReference type="Proteomes" id="UP000230607">
    <property type="component" value="Chromosome 1"/>
</dbReference>
<dbReference type="OrthoDB" id="43045at2157"/>
<evidence type="ECO:0000259" key="2">
    <source>
        <dbReference type="PROSITE" id="PS50966"/>
    </source>
</evidence>
<feature type="domain" description="SWIM-type" evidence="2">
    <location>
        <begin position="39"/>
        <end position="80"/>
    </location>
</feature>
<dbReference type="GO" id="GO:0008270">
    <property type="term" value="F:zinc ion binding"/>
    <property type="evidence" value="ECO:0007669"/>
    <property type="project" value="UniProtKB-KW"/>
</dbReference>
<evidence type="ECO:0000313" key="4">
    <source>
        <dbReference type="EMBL" id="SMH70462.1"/>
    </source>
</evidence>
<dbReference type="InterPro" id="IPR052183">
    <property type="entry name" value="IS_Transposase"/>
</dbReference>
<dbReference type="RefSeq" id="WP_157926605.1">
    <property type="nucleotide sequence ID" value="NZ_LT841358.1"/>
</dbReference>
<feature type="domain" description="Integrase catalytic" evidence="3">
    <location>
        <begin position="197"/>
        <end position="365"/>
    </location>
</feature>
<dbReference type="Gene3D" id="3.30.420.10">
    <property type="entry name" value="Ribonuclease H-like superfamily/Ribonuclease H"/>
    <property type="match status" value="1"/>
</dbReference>
<dbReference type="InterPro" id="IPR001584">
    <property type="entry name" value="Integrase_cat-core"/>
</dbReference>
<name>A0A2H1FCH1_9ARCH</name>
<evidence type="ECO:0008006" key="6">
    <source>
        <dbReference type="Google" id="ProtNLM"/>
    </source>
</evidence>
<keyword evidence="1" id="KW-0862">Zinc</keyword>
<proteinExistence type="predicted"/>
<keyword evidence="1" id="KW-0479">Metal-binding</keyword>
<evidence type="ECO:0000259" key="3">
    <source>
        <dbReference type="PROSITE" id="PS50994"/>
    </source>
</evidence>
<dbReference type="EMBL" id="LT841358">
    <property type="protein sequence ID" value="SMH70462.1"/>
    <property type="molecule type" value="Genomic_DNA"/>
</dbReference>